<feature type="compositionally biased region" description="Low complexity" evidence="1">
    <location>
        <begin position="325"/>
        <end position="343"/>
    </location>
</feature>
<dbReference type="OrthoDB" id="2426396at2759"/>
<proteinExistence type="predicted"/>
<evidence type="ECO:0000313" key="3">
    <source>
        <dbReference type="EMBL" id="KAF1973170.1"/>
    </source>
</evidence>
<protein>
    <recommendedName>
        <fullName evidence="5">GPI anchored protein</fullName>
    </recommendedName>
</protein>
<dbReference type="PANTHER" id="PTHR39599:SF2">
    <property type="entry name" value="ANCHORED PROTEIN, PUTATIVE (AFU_ORTHOLOGUE AFUA_1G09650)-RELATED"/>
    <property type="match status" value="1"/>
</dbReference>
<dbReference type="PANTHER" id="PTHR39599">
    <property type="entry name" value="GPI-ANCHORED PROTEIN (EUROFUNG)-RELATED-RELATED"/>
    <property type="match status" value="1"/>
</dbReference>
<reference evidence="3" key="1">
    <citation type="journal article" date="2020" name="Stud. Mycol.">
        <title>101 Dothideomycetes genomes: a test case for predicting lifestyles and emergence of pathogens.</title>
        <authorList>
            <person name="Haridas S."/>
            <person name="Albert R."/>
            <person name="Binder M."/>
            <person name="Bloem J."/>
            <person name="Labutti K."/>
            <person name="Salamov A."/>
            <person name="Andreopoulos B."/>
            <person name="Baker S."/>
            <person name="Barry K."/>
            <person name="Bills G."/>
            <person name="Bluhm B."/>
            <person name="Cannon C."/>
            <person name="Castanera R."/>
            <person name="Culley D."/>
            <person name="Daum C."/>
            <person name="Ezra D."/>
            <person name="Gonzalez J."/>
            <person name="Henrissat B."/>
            <person name="Kuo A."/>
            <person name="Liang C."/>
            <person name="Lipzen A."/>
            <person name="Lutzoni F."/>
            <person name="Magnuson J."/>
            <person name="Mondo S."/>
            <person name="Nolan M."/>
            <person name="Ohm R."/>
            <person name="Pangilinan J."/>
            <person name="Park H.-J."/>
            <person name="Ramirez L."/>
            <person name="Alfaro M."/>
            <person name="Sun H."/>
            <person name="Tritt A."/>
            <person name="Yoshinaga Y."/>
            <person name="Zwiers L.-H."/>
            <person name="Turgeon B."/>
            <person name="Goodwin S."/>
            <person name="Spatafora J."/>
            <person name="Crous P."/>
            <person name="Grigoriev I."/>
        </authorList>
    </citation>
    <scope>NUCLEOTIDE SEQUENCE</scope>
    <source>
        <strain evidence="3">CBS 107.79</strain>
    </source>
</reference>
<dbReference type="Proteomes" id="UP000800036">
    <property type="component" value="Unassembled WGS sequence"/>
</dbReference>
<evidence type="ECO:0008006" key="5">
    <source>
        <dbReference type="Google" id="ProtNLM"/>
    </source>
</evidence>
<dbReference type="AlphaFoldDB" id="A0A6A5V939"/>
<keyword evidence="2" id="KW-0732">Signal</keyword>
<keyword evidence="4" id="KW-1185">Reference proteome</keyword>
<feature type="region of interest" description="Disordered" evidence="1">
    <location>
        <begin position="250"/>
        <end position="274"/>
    </location>
</feature>
<feature type="chain" id="PRO_5025418783" description="GPI anchored protein" evidence="2">
    <location>
        <begin position="26"/>
        <end position="475"/>
    </location>
</feature>
<organism evidence="3 4">
    <name type="scientific">Bimuria novae-zelandiae CBS 107.79</name>
    <dbReference type="NCBI Taxonomy" id="1447943"/>
    <lineage>
        <taxon>Eukaryota</taxon>
        <taxon>Fungi</taxon>
        <taxon>Dikarya</taxon>
        <taxon>Ascomycota</taxon>
        <taxon>Pezizomycotina</taxon>
        <taxon>Dothideomycetes</taxon>
        <taxon>Pleosporomycetidae</taxon>
        <taxon>Pleosporales</taxon>
        <taxon>Massarineae</taxon>
        <taxon>Didymosphaeriaceae</taxon>
        <taxon>Bimuria</taxon>
    </lineage>
</organism>
<gene>
    <name evidence="3" type="ORF">BU23DRAFT_139472</name>
</gene>
<evidence type="ECO:0000256" key="1">
    <source>
        <dbReference type="SAM" id="MobiDB-lite"/>
    </source>
</evidence>
<sequence>MKLPSLLALPPTILLLCASAETAESQWPHNLPRHMKYFPEDEVHVKRILDIQEKIRKEKPIGVKKMSSDEGEMFMFDNWIFASDLEDAETHQRAGDERRELANGTAQFEAALRPVEESLRQDWFLRFRARDALLKRGFKCPTGTNDCSSIGQPNSCCGSGSTCIKISDQGYGPVGCCPDGQNCSGGITCDTDAGYSSCPESPNGGCCLPGYSCLDVGCVALGTSTTFVQPSTSAPVSSTTSSTGVIVVPTTQSSSSSSSSTSSSPTPTSTPSPSPSASYTCSTGWFSCAASLGGGCCQNGRTCATGASCLGDDPTSTMAPSAPVRPTSDSRTTSAPPASSSLTDSVCPTGFYVCSAYYPSGCCRVGRDCQTTGSCIPTASTTIVNTNGVVVVAPSGASLASQGGSCPSAWYSCAASQGGNCCPNGFSCGEQCTATSGASVADKVAPTGAATIPSTIPISVMIASAFGIGIAMIML</sequence>
<dbReference type="EMBL" id="ML976682">
    <property type="protein sequence ID" value="KAF1973170.1"/>
    <property type="molecule type" value="Genomic_DNA"/>
</dbReference>
<accession>A0A6A5V939</accession>
<evidence type="ECO:0000313" key="4">
    <source>
        <dbReference type="Proteomes" id="UP000800036"/>
    </source>
</evidence>
<feature type="compositionally biased region" description="Low complexity" evidence="1">
    <location>
        <begin position="250"/>
        <end position="267"/>
    </location>
</feature>
<evidence type="ECO:0000256" key="2">
    <source>
        <dbReference type="SAM" id="SignalP"/>
    </source>
</evidence>
<feature type="signal peptide" evidence="2">
    <location>
        <begin position="1"/>
        <end position="25"/>
    </location>
</feature>
<feature type="region of interest" description="Disordered" evidence="1">
    <location>
        <begin position="316"/>
        <end position="343"/>
    </location>
</feature>
<name>A0A6A5V939_9PLEO</name>